<reference evidence="2 3" key="1">
    <citation type="submission" date="2017-04" db="EMBL/GenBank/DDBJ databases">
        <authorList>
            <person name="Afonso C.L."/>
            <person name="Miller P.J."/>
            <person name="Scott M.A."/>
            <person name="Spackman E."/>
            <person name="Goraichik I."/>
            <person name="Dimitrov K.M."/>
            <person name="Suarez D.L."/>
            <person name="Swayne D.E."/>
        </authorList>
    </citation>
    <scope>NUCLEOTIDE SEQUENCE [LARGE SCALE GENOMIC DNA]</scope>
    <source>
        <strain evidence="2">LMG 28154</strain>
    </source>
</reference>
<feature type="compositionally biased region" description="Basic and acidic residues" evidence="1">
    <location>
        <begin position="41"/>
        <end position="50"/>
    </location>
</feature>
<name>A0A238H8C0_9BURK</name>
<accession>A0A238H8C0</accession>
<proteinExistence type="predicted"/>
<feature type="compositionally biased region" description="Basic residues" evidence="1">
    <location>
        <begin position="27"/>
        <end position="40"/>
    </location>
</feature>
<dbReference type="AlphaFoldDB" id="A0A238H8C0"/>
<protein>
    <submittedName>
        <fullName evidence="2">Uncharacterized protein</fullName>
    </submittedName>
</protein>
<sequence>MPGTARSSPQRAPPDQRRKPPITRFAPHAKPRGPRARRDRLRAPILEEKS</sequence>
<evidence type="ECO:0000313" key="2">
    <source>
        <dbReference type="EMBL" id="SMG01518.1"/>
    </source>
</evidence>
<feature type="compositionally biased region" description="Polar residues" evidence="1">
    <location>
        <begin position="1"/>
        <end position="10"/>
    </location>
</feature>
<dbReference type="EMBL" id="FXAN01000075">
    <property type="protein sequence ID" value="SMG01518.1"/>
    <property type="molecule type" value="Genomic_DNA"/>
</dbReference>
<evidence type="ECO:0000313" key="3">
    <source>
        <dbReference type="Proteomes" id="UP000198460"/>
    </source>
</evidence>
<evidence type="ECO:0000256" key="1">
    <source>
        <dbReference type="SAM" id="MobiDB-lite"/>
    </source>
</evidence>
<organism evidence="2 3">
    <name type="scientific">Burkholderia singularis</name>
    <dbReference type="NCBI Taxonomy" id="1503053"/>
    <lineage>
        <taxon>Bacteria</taxon>
        <taxon>Pseudomonadati</taxon>
        <taxon>Pseudomonadota</taxon>
        <taxon>Betaproteobacteria</taxon>
        <taxon>Burkholderiales</taxon>
        <taxon>Burkholderiaceae</taxon>
        <taxon>Burkholderia</taxon>
        <taxon>pseudomallei group</taxon>
    </lineage>
</organism>
<dbReference type="Proteomes" id="UP000198460">
    <property type="component" value="Unassembled WGS sequence"/>
</dbReference>
<gene>
    <name evidence="2" type="ORF">BSIN_4398</name>
</gene>
<feature type="region of interest" description="Disordered" evidence="1">
    <location>
        <begin position="1"/>
        <end position="50"/>
    </location>
</feature>